<dbReference type="PANTHER" id="PTHR34308">
    <property type="entry name" value="COBALAMIN BIOSYNTHESIS PROTEIN CBIB"/>
    <property type="match status" value="1"/>
</dbReference>
<dbReference type="GO" id="GO:0015420">
    <property type="term" value="F:ABC-type vitamin B12 transporter activity"/>
    <property type="evidence" value="ECO:0007669"/>
    <property type="project" value="UniProtKB-UniRule"/>
</dbReference>
<dbReference type="Pfam" id="PF03186">
    <property type="entry name" value="CobD_Cbib"/>
    <property type="match status" value="1"/>
</dbReference>
<evidence type="ECO:0000256" key="7">
    <source>
        <dbReference type="ARBA" id="ARBA00022989"/>
    </source>
</evidence>
<comment type="caution">
    <text evidence="9">Lacks conserved residue(s) required for the propagation of feature annotation.</text>
</comment>
<comment type="caution">
    <text evidence="10">The sequence shown here is derived from an EMBL/GenBank/DDBJ whole genome shotgun (WGS) entry which is preliminary data.</text>
</comment>
<evidence type="ECO:0000256" key="1">
    <source>
        <dbReference type="ARBA" id="ARBA00004651"/>
    </source>
</evidence>
<evidence type="ECO:0000256" key="3">
    <source>
        <dbReference type="ARBA" id="ARBA00006263"/>
    </source>
</evidence>
<accession>A0A0Q3WXZ6</accession>
<evidence type="ECO:0000256" key="6">
    <source>
        <dbReference type="ARBA" id="ARBA00022692"/>
    </source>
</evidence>
<dbReference type="HAMAP" id="MF_00024">
    <property type="entry name" value="CobD_CbiB"/>
    <property type="match status" value="1"/>
</dbReference>
<dbReference type="AlphaFoldDB" id="A0A0Q3WXZ6"/>
<dbReference type="GO" id="GO:0009236">
    <property type="term" value="P:cobalamin biosynthetic process"/>
    <property type="evidence" value="ECO:0007669"/>
    <property type="project" value="UniProtKB-UniRule"/>
</dbReference>
<dbReference type="STRING" id="157838.AN964_12620"/>
<dbReference type="NCBIfam" id="TIGR00380">
    <property type="entry name" value="cobal_cbiB"/>
    <property type="match status" value="1"/>
</dbReference>
<gene>
    <name evidence="9" type="primary">cobD</name>
    <name evidence="10" type="ORF">AN964_12620</name>
</gene>
<dbReference type="OrthoDB" id="9811967at2"/>
<dbReference type="PANTHER" id="PTHR34308:SF1">
    <property type="entry name" value="COBALAMIN BIOSYNTHESIS PROTEIN CBIB"/>
    <property type="match status" value="1"/>
</dbReference>
<sequence>MILHHLLAITIAIVIDFIIGDPPNWPHPVKWIGSFIAFLDKLLNKGRQLRFKGVMMLGAVLILTALITVFITYLAYYLHPIVGVVMEAIIIVSTIAQKGLKDAGLEVMQPLLAKDLPLARKKLSYIVGRDTKDLEESEIVRGTVETIAENTSDGITAPLFWALIGGAPLAMIYRAINTCDSMVGYRNSKYEKFGWASARLDDAANWIPSRITGFLMLFIHKPAYIEKKKAWRELFTDAKKHPSPNSGWGEAAVAILLGVQLGGLNYYKGIASNRARMGEPFEALKADHIQKTIAIMERTILYFLFFLWIGGAVIDLTISWF</sequence>
<keyword evidence="11" id="KW-1185">Reference proteome</keyword>
<name>A0A0Q3WXZ6_9BACI</name>
<dbReference type="EMBL" id="LJJC01000004">
    <property type="protein sequence ID" value="KQL54251.1"/>
    <property type="molecule type" value="Genomic_DNA"/>
</dbReference>
<comment type="similarity">
    <text evidence="3 9">Belongs to the CobD/CbiB family.</text>
</comment>
<dbReference type="Proteomes" id="UP000051888">
    <property type="component" value="Unassembled WGS sequence"/>
</dbReference>
<dbReference type="PATRIC" id="fig|157838.3.peg.2798"/>
<organism evidence="10 11">
    <name type="scientific">Heyndrickxia shackletonii</name>
    <dbReference type="NCBI Taxonomy" id="157838"/>
    <lineage>
        <taxon>Bacteria</taxon>
        <taxon>Bacillati</taxon>
        <taxon>Bacillota</taxon>
        <taxon>Bacilli</taxon>
        <taxon>Bacillales</taxon>
        <taxon>Bacillaceae</taxon>
        <taxon>Heyndrickxia</taxon>
    </lineage>
</organism>
<keyword evidence="7 9" id="KW-1133">Transmembrane helix</keyword>
<comment type="pathway">
    <text evidence="2 9">Cofactor biosynthesis; adenosylcobalamin biosynthesis.</text>
</comment>
<dbReference type="InterPro" id="IPR004485">
    <property type="entry name" value="Cobalamin_biosynth_CobD/CbiB"/>
</dbReference>
<evidence type="ECO:0000256" key="2">
    <source>
        <dbReference type="ARBA" id="ARBA00004953"/>
    </source>
</evidence>
<keyword evidence="4 9" id="KW-1003">Cell membrane</keyword>
<dbReference type="GO" id="GO:0005886">
    <property type="term" value="C:plasma membrane"/>
    <property type="evidence" value="ECO:0007669"/>
    <property type="project" value="UniProtKB-SubCell"/>
</dbReference>
<feature type="transmembrane region" description="Helical" evidence="9">
    <location>
        <begin position="159"/>
        <end position="176"/>
    </location>
</feature>
<dbReference type="RefSeq" id="WP_055740017.1">
    <property type="nucleotide sequence ID" value="NZ_JAAIWL010000025.1"/>
</dbReference>
<dbReference type="GO" id="GO:0048472">
    <property type="term" value="F:threonine-phosphate decarboxylase activity"/>
    <property type="evidence" value="ECO:0007669"/>
    <property type="project" value="InterPro"/>
</dbReference>
<proteinExistence type="inferred from homology"/>
<protein>
    <recommendedName>
        <fullName evidence="9">Cobalamin biosynthesis protein CobD</fullName>
    </recommendedName>
</protein>
<feature type="transmembrane region" description="Helical" evidence="9">
    <location>
        <begin position="54"/>
        <end position="76"/>
    </location>
</feature>
<evidence type="ECO:0000313" key="11">
    <source>
        <dbReference type="Proteomes" id="UP000051888"/>
    </source>
</evidence>
<evidence type="ECO:0000256" key="8">
    <source>
        <dbReference type="ARBA" id="ARBA00023136"/>
    </source>
</evidence>
<dbReference type="UniPathway" id="UPA00148"/>
<reference evidence="10 11" key="1">
    <citation type="submission" date="2015-09" db="EMBL/GenBank/DDBJ databases">
        <title>Genome sequencing project for genomic taxonomy and phylogenomics of Bacillus-like bacteria.</title>
        <authorList>
            <person name="Liu B."/>
            <person name="Wang J."/>
            <person name="Zhu Y."/>
            <person name="Liu G."/>
            <person name="Chen Q."/>
            <person name="Chen Z."/>
            <person name="Lan J."/>
            <person name="Che J."/>
            <person name="Ge C."/>
            <person name="Shi H."/>
            <person name="Pan Z."/>
            <person name="Liu X."/>
        </authorList>
    </citation>
    <scope>NUCLEOTIDE SEQUENCE [LARGE SCALE GENOMIC DNA]</scope>
    <source>
        <strain evidence="10 11">LMG 18435</strain>
    </source>
</reference>
<comment type="subcellular location">
    <subcellularLocation>
        <location evidence="1 9">Cell membrane</location>
        <topology evidence="1 9">Multi-pass membrane protein</topology>
    </subcellularLocation>
</comment>
<keyword evidence="8 9" id="KW-0472">Membrane</keyword>
<feature type="transmembrane region" description="Helical" evidence="9">
    <location>
        <begin position="300"/>
        <end position="320"/>
    </location>
</feature>
<evidence type="ECO:0000256" key="5">
    <source>
        <dbReference type="ARBA" id="ARBA00022573"/>
    </source>
</evidence>
<evidence type="ECO:0000256" key="9">
    <source>
        <dbReference type="HAMAP-Rule" id="MF_00024"/>
    </source>
</evidence>
<evidence type="ECO:0000256" key="4">
    <source>
        <dbReference type="ARBA" id="ARBA00022475"/>
    </source>
</evidence>
<keyword evidence="5 9" id="KW-0169">Cobalamin biosynthesis</keyword>
<keyword evidence="6 9" id="KW-0812">Transmembrane</keyword>
<evidence type="ECO:0000313" key="10">
    <source>
        <dbReference type="EMBL" id="KQL54251.1"/>
    </source>
</evidence>
<comment type="function">
    <text evidence="9">Converts cobyric acid to cobinamide by the addition of aminopropanol on the F carboxylic group.</text>
</comment>